<name>A0A937RIF4_9ACTN</name>
<dbReference type="Pfam" id="PF13599">
    <property type="entry name" value="Pentapeptide_4"/>
    <property type="match status" value="1"/>
</dbReference>
<dbReference type="EMBL" id="JAEACQ010000153">
    <property type="protein sequence ID" value="MBL7626948.1"/>
    <property type="molecule type" value="Genomic_DNA"/>
</dbReference>
<gene>
    <name evidence="1" type="ORF">I7412_07170</name>
</gene>
<sequence>MPTSLGVATSPEHDLYDEAAFRRLDFTDIDLGGQAADAVEFEECGLRRVSLAGVALERARFTDCLVEGSDWANLRAAKSDMQRVRLAAVRLTGVHWLGGVLRDVTFSECRMDMATLRFTSFKDVAFVGCNLTRADFTNADLRGAQFTDCDLSGAQFTQADCAGTRFIRCELAGIGGAASLRGATIGAADLVALTYALAAALDITIEES</sequence>
<organism evidence="1 2">
    <name type="scientific">Frankia nepalensis</name>
    <dbReference type="NCBI Taxonomy" id="1836974"/>
    <lineage>
        <taxon>Bacteria</taxon>
        <taxon>Bacillati</taxon>
        <taxon>Actinomycetota</taxon>
        <taxon>Actinomycetes</taxon>
        <taxon>Frankiales</taxon>
        <taxon>Frankiaceae</taxon>
        <taxon>Frankia</taxon>
    </lineage>
</organism>
<dbReference type="SUPFAM" id="SSF141571">
    <property type="entry name" value="Pentapeptide repeat-like"/>
    <property type="match status" value="1"/>
</dbReference>
<dbReference type="AlphaFoldDB" id="A0A937RIF4"/>
<reference evidence="1" key="1">
    <citation type="submission" date="2020-12" db="EMBL/GenBank/DDBJ databases">
        <title>Genomic characterization of non-nitrogen-fixing Frankia strains.</title>
        <authorList>
            <person name="Carlos-Shanley C."/>
            <person name="Guerra T."/>
            <person name="Hahn D."/>
        </authorList>
    </citation>
    <scope>NUCLEOTIDE SEQUENCE</scope>
    <source>
        <strain evidence="1">CN6</strain>
    </source>
</reference>
<evidence type="ECO:0000313" key="2">
    <source>
        <dbReference type="Proteomes" id="UP000604475"/>
    </source>
</evidence>
<evidence type="ECO:0000313" key="1">
    <source>
        <dbReference type="EMBL" id="MBL7626948.1"/>
    </source>
</evidence>
<accession>A0A937RIF4</accession>
<dbReference type="Gene3D" id="2.160.20.80">
    <property type="entry name" value="E3 ubiquitin-protein ligase SopA"/>
    <property type="match status" value="1"/>
</dbReference>
<protein>
    <submittedName>
        <fullName evidence="1">Pentapeptide repeat-containing protein</fullName>
    </submittedName>
</protein>
<keyword evidence="2" id="KW-1185">Reference proteome</keyword>
<dbReference type="InterPro" id="IPR001646">
    <property type="entry name" value="5peptide_repeat"/>
</dbReference>
<comment type="caution">
    <text evidence="1">The sequence shown here is derived from an EMBL/GenBank/DDBJ whole genome shotgun (WGS) entry which is preliminary data.</text>
</comment>
<dbReference type="PANTHER" id="PTHR14136">
    <property type="entry name" value="BTB_POZ DOMAIN-CONTAINING PROTEIN KCTD9"/>
    <property type="match status" value="1"/>
</dbReference>
<dbReference type="Proteomes" id="UP000604475">
    <property type="component" value="Unassembled WGS sequence"/>
</dbReference>
<dbReference type="InterPro" id="IPR051082">
    <property type="entry name" value="Pentapeptide-BTB/POZ_domain"/>
</dbReference>
<dbReference type="PANTHER" id="PTHR14136:SF17">
    <property type="entry name" value="BTB_POZ DOMAIN-CONTAINING PROTEIN KCTD9"/>
    <property type="match status" value="1"/>
</dbReference>
<dbReference type="RefSeq" id="WP_203002693.1">
    <property type="nucleotide sequence ID" value="NZ_JADWYU010000197.1"/>
</dbReference>
<proteinExistence type="predicted"/>